<accession>A0A9X3UK03</accession>
<dbReference type="InterPro" id="IPR007535">
    <property type="entry name" value="Catechol_dOase_N"/>
</dbReference>
<keyword evidence="4" id="KW-0223">Dioxygenase</keyword>
<keyword evidence="3" id="KW-0479">Metal-binding</keyword>
<evidence type="ECO:0000256" key="6">
    <source>
        <dbReference type="ARBA" id="ARBA00023004"/>
    </source>
</evidence>
<dbReference type="GO" id="GO:0009712">
    <property type="term" value="P:catechol-containing compound metabolic process"/>
    <property type="evidence" value="ECO:0007669"/>
    <property type="project" value="InterPro"/>
</dbReference>
<dbReference type="Pfam" id="PF00775">
    <property type="entry name" value="Dioxygenase_C"/>
    <property type="match status" value="1"/>
</dbReference>
<dbReference type="InterPro" id="IPR050770">
    <property type="entry name" value="Intradiol_RC_Dioxygenase"/>
</dbReference>
<comment type="caution">
    <text evidence="8">The sequence shown here is derived from an EMBL/GenBank/DDBJ whole genome shotgun (WGS) entry which is preliminary data.</text>
</comment>
<comment type="similarity">
    <text evidence="2">Belongs to the intradiol ring-cleavage dioxygenase family.</text>
</comment>
<dbReference type="PROSITE" id="PS00083">
    <property type="entry name" value="INTRADIOL_DIOXYGENAS"/>
    <property type="match status" value="1"/>
</dbReference>
<reference evidence="8" key="1">
    <citation type="submission" date="2022-11" db="EMBL/GenBank/DDBJ databases">
        <title>Draft genome sequence of Hoeflea poritis E7-10 and Hoeflea prorocentri PM5-8, separated from scleractinian coral Porites lutea and marine dinoflagellate.</title>
        <authorList>
            <person name="Zhang G."/>
            <person name="Wei Q."/>
            <person name="Cai L."/>
        </authorList>
    </citation>
    <scope>NUCLEOTIDE SEQUENCE</scope>
    <source>
        <strain evidence="8">PM5-8</strain>
    </source>
</reference>
<dbReference type="InterPro" id="IPR015889">
    <property type="entry name" value="Intradiol_dOase_core"/>
</dbReference>
<dbReference type="EMBL" id="JAPJZI010000001">
    <property type="protein sequence ID" value="MDA5399786.1"/>
    <property type="molecule type" value="Genomic_DNA"/>
</dbReference>
<organism evidence="8 9">
    <name type="scientific">Hoeflea prorocentri</name>
    <dbReference type="NCBI Taxonomy" id="1922333"/>
    <lineage>
        <taxon>Bacteria</taxon>
        <taxon>Pseudomonadati</taxon>
        <taxon>Pseudomonadota</taxon>
        <taxon>Alphaproteobacteria</taxon>
        <taxon>Hyphomicrobiales</taxon>
        <taxon>Rhizobiaceae</taxon>
        <taxon>Hoeflea</taxon>
    </lineage>
</organism>
<dbReference type="Proteomes" id="UP001151234">
    <property type="component" value="Unassembled WGS sequence"/>
</dbReference>
<evidence type="ECO:0000256" key="5">
    <source>
        <dbReference type="ARBA" id="ARBA00023002"/>
    </source>
</evidence>
<evidence type="ECO:0000256" key="4">
    <source>
        <dbReference type="ARBA" id="ARBA00022964"/>
    </source>
</evidence>
<dbReference type="PANTHER" id="PTHR33711">
    <property type="entry name" value="DIOXYGENASE, PUTATIVE (AFU_ORTHOLOGUE AFUA_2G02910)-RELATED"/>
    <property type="match status" value="1"/>
</dbReference>
<evidence type="ECO:0000256" key="2">
    <source>
        <dbReference type="ARBA" id="ARBA00007825"/>
    </source>
</evidence>
<evidence type="ECO:0000313" key="8">
    <source>
        <dbReference type="EMBL" id="MDA5399786.1"/>
    </source>
</evidence>
<dbReference type="PANTHER" id="PTHR33711:SF7">
    <property type="entry name" value="INTRADIOL RING-CLEAVAGE DIOXYGENASES DOMAIN-CONTAINING PROTEIN-RELATED"/>
    <property type="match status" value="1"/>
</dbReference>
<dbReference type="Gene3D" id="2.60.130.10">
    <property type="entry name" value="Aromatic compound dioxygenase"/>
    <property type="match status" value="1"/>
</dbReference>
<gene>
    <name evidence="8" type="ORF">OQ273_14490</name>
</gene>
<dbReference type="Pfam" id="PF04444">
    <property type="entry name" value="Dioxygenase_N"/>
    <property type="match status" value="1"/>
</dbReference>
<sequence length="291" mass="32037">MRNVTSDNLTQAFLDYCGPDTSPRLRFILEHLVRHLHDFVKETGLTHDEWRKGIELLTSAGEMTDSERNEFVLMSDVLGLSSLVDMINSKPEATSSSVLGPFHILGAPELAFGGDLKGDNEGATVIVQGTVSDANGKPIAGAGIELWQTADNGLYSNQDPAQGEYNLRAHLTTKNDGQYALTTVRPAPYTVPDDGPVGELLHATGRHPWRPSHLHFIVSAPGFQTLVTEVFPSDDPYLDEDAVFGVRSDLIMDYVEETDTSLVPDLFEAKDRLTVPFYKVDFDFKLARESA</sequence>
<dbReference type="InterPro" id="IPR000627">
    <property type="entry name" value="Intradiol_dOase_C"/>
</dbReference>
<evidence type="ECO:0000256" key="1">
    <source>
        <dbReference type="ARBA" id="ARBA00001965"/>
    </source>
</evidence>
<feature type="domain" description="Intradiol ring-cleavage dioxygenases" evidence="7">
    <location>
        <begin position="127"/>
        <end position="155"/>
    </location>
</feature>
<comment type="cofactor">
    <cofactor evidence="1">
        <name>Fe(3+)</name>
        <dbReference type="ChEBI" id="CHEBI:29034"/>
    </cofactor>
</comment>
<dbReference type="SUPFAM" id="SSF49482">
    <property type="entry name" value="Aromatic compound dioxygenase"/>
    <property type="match status" value="1"/>
</dbReference>
<dbReference type="GO" id="GO:0018576">
    <property type="term" value="F:catechol 1,2-dioxygenase activity"/>
    <property type="evidence" value="ECO:0007669"/>
    <property type="project" value="InterPro"/>
</dbReference>
<evidence type="ECO:0000313" key="9">
    <source>
        <dbReference type="Proteomes" id="UP001151234"/>
    </source>
</evidence>
<keyword evidence="5" id="KW-0560">Oxidoreductase</keyword>
<dbReference type="RefSeq" id="WP_267991205.1">
    <property type="nucleotide sequence ID" value="NZ_JAPJZI010000001.1"/>
</dbReference>
<keyword evidence="9" id="KW-1185">Reference proteome</keyword>
<name>A0A9X3UK03_9HYPH</name>
<dbReference type="GO" id="GO:0008199">
    <property type="term" value="F:ferric iron binding"/>
    <property type="evidence" value="ECO:0007669"/>
    <property type="project" value="InterPro"/>
</dbReference>
<proteinExistence type="inferred from homology"/>
<evidence type="ECO:0000259" key="7">
    <source>
        <dbReference type="PROSITE" id="PS00083"/>
    </source>
</evidence>
<evidence type="ECO:0000256" key="3">
    <source>
        <dbReference type="ARBA" id="ARBA00022723"/>
    </source>
</evidence>
<keyword evidence="6" id="KW-0408">Iron</keyword>
<protein>
    <submittedName>
        <fullName evidence="8">Hydroxyquinol 1,2-dioxygenase</fullName>
    </submittedName>
</protein>
<dbReference type="AlphaFoldDB" id="A0A9X3UK03"/>